<keyword evidence="1" id="KW-0812">Transmembrane</keyword>
<keyword evidence="1" id="KW-1133">Transmembrane helix</keyword>
<reference evidence="2 3" key="1">
    <citation type="submission" date="2016-10" db="EMBL/GenBank/DDBJ databases">
        <title>Draft genome sequences of four alkaliphilic bacteria belonging to the Anaerobacillus genus.</title>
        <authorList>
            <person name="Bassil N.M."/>
            <person name="Lloyd J.R."/>
        </authorList>
    </citation>
    <scope>NUCLEOTIDE SEQUENCE [LARGE SCALE GENOMIC DNA]</scope>
    <source>
        <strain evidence="2 3">DSM 15340</strain>
    </source>
</reference>
<keyword evidence="3" id="KW-1185">Reference proteome</keyword>
<dbReference type="Proteomes" id="UP000180098">
    <property type="component" value="Unassembled WGS sequence"/>
</dbReference>
<proteinExistence type="predicted"/>
<dbReference type="AlphaFoldDB" id="A0A1S2LBX8"/>
<sequence>MPTPNFSFLAEALGAGNPEQFLFAFSILYIVVVILTVVVYNLGFARKLPVLKTAIVYIVLLFGSIFITFLALTLPVVESLLIATLVLGAYKFRLHKEKRTENA</sequence>
<evidence type="ECO:0000313" key="3">
    <source>
        <dbReference type="Proteomes" id="UP000180098"/>
    </source>
</evidence>
<dbReference type="Pfam" id="PF14036">
    <property type="entry name" value="YlaH"/>
    <property type="match status" value="1"/>
</dbReference>
<dbReference type="InterPro" id="IPR025620">
    <property type="entry name" value="YlaH"/>
</dbReference>
<evidence type="ECO:0000256" key="1">
    <source>
        <dbReference type="SAM" id="Phobius"/>
    </source>
</evidence>
<gene>
    <name evidence="2" type="ORF">BKP35_14805</name>
</gene>
<name>A0A1S2LBX8_9BACI</name>
<feature type="transmembrane region" description="Helical" evidence="1">
    <location>
        <begin position="20"/>
        <end position="42"/>
    </location>
</feature>
<feature type="transmembrane region" description="Helical" evidence="1">
    <location>
        <begin position="54"/>
        <end position="77"/>
    </location>
</feature>
<comment type="caution">
    <text evidence="2">The sequence shown here is derived from an EMBL/GenBank/DDBJ whole genome shotgun (WGS) entry which is preliminary data.</text>
</comment>
<keyword evidence="1" id="KW-0472">Membrane</keyword>
<evidence type="ECO:0008006" key="4">
    <source>
        <dbReference type="Google" id="ProtNLM"/>
    </source>
</evidence>
<accession>A0A1S2LBX8</accession>
<dbReference type="EMBL" id="MLQQ01000042">
    <property type="protein sequence ID" value="OIJ10009.1"/>
    <property type="molecule type" value="Genomic_DNA"/>
</dbReference>
<protein>
    <recommendedName>
        <fullName evidence="4">YlaH-like protein</fullName>
    </recommendedName>
</protein>
<evidence type="ECO:0000313" key="2">
    <source>
        <dbReference type="EMBL" id="OIJ10009.1"/>
    </source>
</evidence>
<organism evidence="2 3">
    <name type="scientific">Anaerobacillus arseniciselenatis</name>
    <dbReference type="NCBI Taxonomy" id="85682"/>
    <lineage>
        <taxon>Bacteria</taxon>
        <taxon>Bacillati</taxon>
        <taxon>Bacillota</taxon>
        <taxon>Bacilli</taxon>
        <taxon>Bacillales</taxon>
        <taxon>Bacillaceae</taxon>
        <taxon>Anaerobacillus</taxon>
    </lineage>
</organism>